<dbReference type="InterPro" id="IPR029277">
    <property type="entry name" value="SVWC_dom"/>
</dbReference>
<dbReference type="KEGG" id="vde:111248148"/>
<dbReference type="GO" id="GO:0005576">
    <property type="term" value="C:extracellular region"/>
    <property type="evidence" value="ECO:0007669"/>
    <property type="project" value="UniProtKB-SubCell"/>
</dbReference>
<reference evidence="5" key="1">
    <citation type="submission" date="2021-01" db="UniProtKB">
        <authorList>
            <consortium name="EnsemblMetazoa"/>
        </authorList>
    </citation>
    <scope>IDENTIFICATION</scope>
</reference>
<evidence type="ECO:0000313" key="6">
    <source>
        <dbReference type="Proteomes" id="UP000594260"/>
    </source>
</evidence>
<dbReference type="GeneID" id="111248148"/>
<organism evidence="5 6">
    <name type="scientific">Varroa destructor</name>
    <name type="common">Honeybee mite</name>
    <dbReference type="NCBI Taxonomy" id="109461"/>
    <lineage>
        <taxon>Eukaryota</taxon>
        <taxon>Metazoa</taxon>
        <taxon>Ecdysozoa</taxon>
        <taxon>Arthropoda</taxon>
        <taxon>Chelicerata</taxon>
        <taxon>Arachnida</taxon>
        <taxon>Acari</taxon>
        <taxon>Parasitiformes</taxon>
        <taxon>Mesostigmata</taxon>
        <taxon>Gamasina</taxon>
        <taxon>Dermanyssoidea</taxon>
        <taxon>Varroidae</taxon>
        <taxon>Varroa</taxon>
    </lineage>
</organism>
<comment type="subcellular location">
    <subcellularLocation>
        <location evidence="1">Secreted</location>
    </subcellularLocation>
</comment>
<evidence type="ECO:0000259" key="4">
    <source>
        <dbReference type="Pfam" id="PF15430"/>
    </source>
</evidence>
<evidence type="ECO:0000256" key="2">
    <source>
        <dbReference type="ARBA" id="ARBA00022525"/>
    </source>
</evidence>
<dbReference type="AlphaFoldDB" id="A0A7M7JRD4"/>
<proteinExistence type="predicted"/>
<dbReference type="Proteomes" id="UP000594260">
    <property type="component" value="Unplaced"/>
</dbReference>
<feature type="transmembrane region" description="Helical" evidence="3">
    <location>
        <begin position="6"/>
        <end position="24"/>
    </location>
</feature>
<evidence type="ECO:0000313" key="5">
    <source>
        <dbReference type="EnsemblMetazoa" id="XP_022655710"/>
    </source>
</evidence>
<dbReference type="OrthoDB" id="10368662at2759"/>
<sequence length="124" mass="13529">MQHATSVLTPLVLCAMVGLLWWPIDASMFRGRISIVDGKCNVTAQANTTKLLNDAESLSMGTPLCARIQCNLKTEEFIGEACWAISCDPECKPVAKNPQGVFPDCCLSECDCWDPQLVIDPVPQ</sequence>
<dbReference type="Pfam" id="PF15430">
    <property type="entry name" value="SVWC"/>
    <property type="match status" value="1"/>
</dbReference>
<keyword evidence="6" id="KW-1185">Reference proteome</keyword>
<evidence type="ECO:0000256" key="1">
    <source>
        <dbReference type="ARBA" id="ARBA00004613"/>
    </source>
</evidence>
<name>A0A7M7JRD4_VARDE</name>
<keyword evidence="3" id="KW-0812">Transmembrane</keyword>
<dbReference type="InParanoid" id="A0A7M7JRD4"/>
<keyword evidence="3" id="KW-0472">Membrane</keyword>
<keyword evidence="2" id="KW-0964">Secreted</keyword>
<dbReference type="EnsemblMetazoa" id="XM_022799975">
    <property type="protein sequence ID" value="XP_022655710"/>
    <property type="gene ID" value="LOC111248148"/>
</dbReference>
<protein>
    <recommendedName>
        <fullName evidence="4">Single domain-containing protein</fullName>
    </recommendedName>
</protein>
<evidence type="ECO:0000256" key="3">
    <source>
        <dbReference type="SAM" id="Phobius"/>
    </source>
</evidence>
<keyword evidence="3" id="KW-1133">Transmembrane helix</keyword>
<dbReference type="RefSeq" id="XP_022655710.1">
    <property type="nucleotide sequence ID" value="XM_022799975.1"/>
</dbReference>
<accession>A0A7M7JRD4</accession>
<feature type="domain" description="Single" evidence="4">
    <location>
        <begin position="49"/>
        <end position="112"/>
    </location>
</feature>